<accession>B3M8K8</accession>
<dbReference type="AlphaFoldDB" id="B3M8K8"/>
<proteinExistence type="predicted"/>
<dbReference type="eggNOG" id="ENOG502SVKD">
    <property type="taxonomic scope" value="Eukaryota"/>
</dbReference>
<organism evidence="1 2">
    <name type="scientific">Drosophila ananassae</name>
    <name type="common">Fruit fly</name>
    <dbReference type="NCBI Taxonomy" id="7217"/>
    <lineage>
        <taxon>Eukaryota</taxon>
        <taxon>Metazoa</taxon>
        <taxon>Ecdysozoa</taxon>
        <taxon>Arthropoda</taxon>
        <taxon>Hexapoda</taxon>
        <taxon>Insecta</taxon>
        <taxon>Pterygota</taxon>
        <taxon>Neoptera</taxon>
        <taxon>Endopterygota</taxon>
        <taxon>Diptera</taxon>
        <taxon>Brachycera</taxon>
        <taxon>Muscomorpha</taxon>
        <taxon>Ephydroidea</taxon>
        <taxon>Drosophilidae</taxon>
        <taxon>Drosophila</taxon>
        <taxon>Sophophora</taxon>
    </lineage>
</organism>
<name>B3M8K8_DROAN</name>
<protein>
    <recommendedName>
        <fullName evidence="3">DUF4371 domain-containing protein</fullName>
    </recommendedName>
</protein>
<gene>
    <name evidence="1" type="primary">Dana\GF10291</name>
    <name evidence="1" type="synonym">dana_GLEANR_10248</name>
    <name evidence="1" type="ORF">GF10291</name>
</gene>
<sequence length="175" mass="19680">MPKVLYTQKFRDAWLQASEFKAWIRKDETDLTKAYCSYCKCSIKTKLFDLRAHAETKKHISASSCFSQSNKISFSRMPKKQTEQEAALCLFIAEHTAIAQIDHLSRLCVHNFGACPSAAKIRLGRTKCTSIINNVLAQHFDEDLTADIGDSNYSLLLDESTDVSVTKLVVALENP</sequence>
<dbReference type="OrthoDB" id="10023262at2759"/>
<evidence type="ECO:0008006" key="3">
    <source>
        <dbReference type="Google" id="ProtNLM"/>
    </source>
</evidence>
<dbReference type="HOGENOM" id="CLU_121251_0_0_1"/>
<dbReference type="Proteomes" id="UP000007801">
    <property type="component" value="Unassembled WGS sequence"/>
</dbReference>
<keyword evidence="2" id="KW-1185">Reference proteome</keyword>
<dbReference type="InParanoid" id="B3M8K8"/>
<evidence type="ECO:0000313" key="2">
    <source>
        <dbReference type="Proteomes" id="UP000007801"/>
    </source>
</evidence>
<evidence type="ECO:0000313" key="1">
    <source>
        <dbReference type="EMBL" id="EDV39982.2"/>
    </source>
</evidence>
<reference evidence="1 2" key="1">
    <citation type="journal article" date="2007" name="Nature">
        <title>Evolution of genes and genomes on the Drosophila phylogeny.</title>
        <authorList>
            <consortium name="Drosophila 12 Genomes Consortium"/>
            <person name="Clark A.G."/>
            <person name="Eisen M.B."/>
            <person name="Smith D.R."/>
            <person name="Bergman C.M."/>
            <person name="Oliver B."/>
            <person name="Markow T.A."/>
            <person name="Kaufman T.C."/>
            <person name="Kellis M."/>
            <person name="Gelbart W."/>
            <person name="Iyer V.N."/>
            <person name="Pollard D.A."/>
            <person name="Sackton T.B."/>
            <person name="Larracuente A.M."/>
            <person name="Singh N.D."/>
            <person name="Abad J.P."/>
            <person name="Abt D.N."/>
            <person name="Adryan B."/>
            <person name="Aguade M."/>
            <person name="Akashi H."/>
            <person name="Anderson W.W."/>
            <person name="Aquadro C.F."/>
            <person name="Ardell D.H."/>
            <person name="Arguello R."/>
            <person name="Artieri C.G."/>
            <person name="Barbash D.A."/>
            <person name="Barker D."/>
            <person name="Barsanti P."/>
            <person name="Batterham P."/>
            <person name="Batzoglou S."/>
            <person name="Begun D."/>
            <person name="Bhutkar A."/>
            <person name="Blanco E."/>
            <person name="Bosak S.A."/>
            <person name="Bradley R.K."/>
            <person name="Brand A.D."/>
            <person name="Brent M.R."/>
            <person name="Brooks A.N."/>
            <person name="Brown R.H."/>
            <person name="Butlin R.K."/>
            <person name="Caggese C."/>
            <person name="Calvi B.R."/>
            <person name="Bernardo de Carvalho A."/>
            <person name="Caspi A."/>
            <person name="Castrezana S."/>
            <person name="Celniker S.E."/>
            <person name="Chang J.L."/>
            <person name="Chapple C."/>
            <person name="Chatterji S."/>
            <person name="Chinwalla A."/>
            <person name="Civetta A."/>
            <person name="Clifton S.W."/>
            <person name="Comeron J.M."/>
            <person name="Costello J.C."/>
            <person name="Coyne J.A."/>
            <person name="Daub J."/>
            <person name="David R.G."/>
            <person name="Delcher A.L."/>
            <person name="Delehaunty K."/>
            <person name="Do C.B."/>
            <person name="Ebling H."/>
            <person name="Edwards K."/>
            <person name="Eickbush T."/>
            <person name="Evans J.D."/>
            <person name="Filipski A."/>
            <person name="Findeiss S."/>
            <person name="Freyhult E."/>
            <person name="Fulton L."/>
            <person name="Fulton R."/>
            <person name="Garcia A.C."/>
            <person name="Gardiner A."/>
            <person name="Garfield D.A."/>
            <person name="Garvin B.E."/>
            <person name="Gibson G."/>
            <person name="Gilbert D."/>
            <person name="Gnerre S."/>
            <person name="Godfrey J."/>
            <person name="Good R."/>
            <person name="Gotea V."/>
            <person name="Gravely B."/>
            <person name="Greenberg A.J."/>
            <person name="Griffiths-Jones S."/>
            <person name="Gross S."/>
            <person name="Guigo R."/>
            <person name="Gustafson E.A."/>
            <person name="Haerty W."/>
            <person name="Hahn M.W."/>
            <person name="Halligan D.L."/>
            <person name="Halpern A.L."/>
            <person name="Halter G.M."/>
            <person name="Han M.V."/>
            <person name="Heger A."/>
            <person name="Hillier L."/>
            <person name="Hinrichs A.S."/>
            <person name="Holmes I."/>
            <person name="Hoskins R.A."/>
            <person name="Hubisz M.J."/>
            <person name="Hultmark D."/>
            <person name="Huntley M.A."/>
            <person name="Jaffe D.B."/>
            <person name="Jagadeeshan S."/>
            <person name="Jeck W.R."/>
            <person name="Johnson J."/>
            <person name="Jones C.D."/>
            <person name="Jordan W.C."/>
            <person name="Karpen G.H."/>
            <person name="Kataoka E."/>
            <person name="Keightley P.D."/>
            <person name="Kheradpour P."/>
            <person name="Kirkness E.F."/>
            <person name="Koerich L.B."/>
            <person name="Kristiansen K."/>
            <person name="Kudrna D."/>
            <person name="Kulathinal R.J."/>
            <person name="Kumar S."/>
            <person name="Kwok R."/>
            <person name="Lander E."/>
            <person name="Langley C.H."/>
            <person name="Lapoint R."/>
            <person name="Lazzaro B.P."/>
            <person name="Lee S.J."/>
            <person name="Levesque L."/>
            <person name="Li R."/>
            <person name="Lin C.F."/>
            <person name="Lin M.F."/>
            <person name="Lindblad-Toh K."/>
            <person name="Llopart A."/>
            <person name="Long M."/>
            <person name="Low L."/>
            <person name="Lozovsky E."/>
            <person name="Lu J."/>
            <person name="Luo M."/>
            <person name="Machado C.A."/>
            <person name="Makalowski W."/>
            <person name="Marzo M."/>
            <person name="Matsuda M."/>
            <person name="Matzkin L."/>
            <person name="McAllister B."/>
            <person name="McBride C.S."/>
            <person name="McKernan B."/>
            <person name="McKernan K."/>
            <person name="Mendez-Lago M."/>
            <person name="Minx P."/>
            <person name="Mollenhauer M.U."/>
            <person name="Montooth K."/>
            <person name="Mount S.M."/>
            <person name="Mu X."/>
            <person name="Myers E."/>
            <person name="Negre B."/>
            <person name="Newfeld S."/>
            <person name="Nielsen R."/>
            <person name="Noor M.A."/>
            <person name="O'Grady P."/>
            <person name="Pachter L."/>
            <person name="Papaceit M."/>
            <person name="Parisi M.J."/>
            <person name="Parisi M."/>
            <person name="Parts L."/>
            <person name="Pedersen J.S."/>
            <person name="Pesole G."/>
            <person name="Phillippy A.M."/>
            <person name="Ponting C.P."/>
            <person name="Pop M."/>
            <person name="Porcelli D."/>
            <person name="Powell J.R."/>
            <person name="Prohaska S."/>
            <person name="Pruitt K."/>
            <person name="Puig M."/>
            <person name="Quesneville H."/>
            <person name="Ram K.R."/>
            <person name="Rand D."/>
            <person name="Rasmussen M.D."/>
            <person name="Reed L.K."/>
            <person name="Reenan R."/>
            <person name="Reily A."/>
            <person name="Remington K.A."/>
            <person name="Rieger T.T."/>
            <person name="Ritchie M.G."/>
            <person name="Robin C."/>
            <person name="Rogers Y.H."/>
            <person name="Rohde C."/>
            <person name="Rozas J."/>
            <person name="Rubenfield M.J."/>
            <person name="Ruiz A."/>
            <person name="Russo S."/>
            <person name="Salzberg S.L."/>
            <person name="Sanchez-Gracia A."/>
            <person name="Saranga D.J."/>
            <person name="Sato H."/>
            <person name="Schaeffer S.W."/>
            <person name="Schatz M.C."/>
            <person name="Schlenke T."/>
            <person name="Schwartz R."/>
            <person name="Segarra C."/>
            <person name="Singh R.S."/>
            <person name="Sirot L."/>
            <person name="Sirota M."/>
            <person name="Sisneros N.B."/>
            <person name="Smith C.D."/>
            <person name="Smith T.F."/>
            <person name="Spieth J."/>
            <person name="Stage D.E."/>
            <person name="Stark A."/>
            <person name="Stephan W."/>
            <person name="Strausberg R.L."/>
            <person name="Strempel S."/>
            <person name="Sturgill D."/>
            <person name="Sutton G."/>
            <person name="Sutton G.G."/>
            <person name="Tao W."/>
            <person name="Teichmann S."/>
            <person name="Tobari Y.N."/>
            <person name="Tomimura Y."/>
            <person name="Tsolas J.M."/>
            <person name="Valente V.L."/>
            <person name="Venter E."/>
            <person name="Venter J.C."/>
            <person name="Vicario S."/>
            <person name="Vieira F.G."/>
            <person name="Vilella A.J."/>
            <person name="Villasante A."/>
            <person name="Walenz B."/>
            <person name="Wang J."/>
            <person name="Wasserman M."/>
            <person name="Watts T."/>
            <person name="Wilson D."/>
            <person name="Wilson R.K."/>
            <person name="Wing R.A."/>
            <person name="Wolfner M.F."/>
            <person name="Wong A."/>
            <person name="Wong G.K."/>
            <person name="Wu C.I."/>
            <person name="Wu G."/>
            <person name="Yamamoto D."/>
            <person name="Yang H.P."/>
            <person name="Yang S.P."/>
            <person name="Yorke J.A."/>
            <person name="Yoshida K."/>
            <person name="Zdobnov E."/>
            <person name="Zhang P."/>
            <person name="Zhang Y."/>
            <person name="Zimin A.V."/>
            <person name="Baldwin J."/>
            <person name="Abdouelleil A."/>
            <person name="Abdulkadir J."/>
            <person name="Abebe A."/>
            <person name="Abera B."/>
            <person name="Abreu J."/>
            <person name="Acer S.C."/>
            <person name="Aftuck L."/>
            <person name="Alexander A."/>
            <person name="An P."/>
            <person name="Anderson E."/>
            <person name="Anderson S."/>
            <person name="Arachi H."/>
            <person name="Azer M."/>
            <person name="Bachantsang P."/>
            <person name="Barry A."/>
            <person name="Bayul T."/>
            <person name="Berlin A."/>
            <person name="Bessette D."/>
            <person name="Bloom T."/>
            <person name="Blye J."/>
            <person name="Boguslavskiy L."/>
            <person name="Bonnet C."/>
            <person name="Boukhgalter B."/>
            <person name="Bourzgui I."/>
            <person name="Brown A."/>
            <person name="Cahill P."/>
            <person name="Channer S."/>
            <person name="Cheshatsang Y."/>
            <person name="Chuda L."/>
            <person name="Citroen M."/>
            <person name="Collymore A."/>
            <person name="Cooke P."/>
            <person name="Costello M."/>
            <person name="D'Aco K."/>
            <person name="Daza R."/>
            <person name="De Haan G."/>
            <person name="DeGray S."/>
            <person name="DeMaso C."/>
            <person name="Dhargay N."/>
            <person name="Dooley K."/>
            <person name="Dooley E."/>
            <person name="Doricent M."/>
            <person name="Dorje P."/>
            <person name="Dorjee K."/>
            <person name="Dupes A."/>
            <person name="Elong R."/>
            <person name="Falk J."/>
            <person name="Farina A."/>
            <person name="Faro S."/>
            <person name="Ferguson D."/>
            <person name="Fisher S."/>
            <person name="Foley C.D."/>
            <person name="Franke A."/>
            <person name="Friedrich D."/>
            <person name="Gadbois L."/>
            <person name="Gearin G."/>
            <person name="Gearin C.R."/>
            <person name="Giannoukos G."/>
            <person name="Goode T."/>
            <person name="Graham J."/>
            <person name="Grandbois E."/>
            <person name="Grewal S."/>
            <person name="Gyaltsen K."/>
            <person name="Hafez N."/>
            <person name="Hagos B."/>
            <person name="Hall J."/>
            <person name="Henson C."/>
            <person name="Hollinger A."/>
            <person name="Honan T."/>
            <person name="Huard M.D."/>
            <person name="Hughes L."/>
            <person name="Hurhula B."/>
            <person name="Husby M.E."/>
            <person name="Kamat A."/>
            <person name="Kanga B."/>
            <person name="Kashin S."/>
            <person name="Khazanovich D."/>
            <person name="Kisner P."/>
            <person name="Lance K."/>
            <person name="Lara M."/>
            <person name="Lee W."/>
            <person name="Lennon N."/>
            <person name="Letendre F."/>
            <person name="LeVine R."/>
            <person name="Lipovsky A."/>
            <person name="Liu X."/>
            <person name="Liu J."/>
            <person name="Liu S."/>
            <person name="Lokyitsang T."/>
            <person name="Lokyitsang Y."/>
            <person name="Lubonja R."/>
            <person name="Lui A."/>
            <person name="MacDonald P."/>
            <person name="Magnisalis V."/>
            <person name="Maru K."/>
            <person name="Matthews C."/>
            <person name="McCusker W."/>
            <person name="McDonough S."/>
            <person name="Mehta T."/>
            <person name="Meldrim J."/>
            <person name="Meneus L."/>
            <person name="Mihai O."/>
            <person name="Mihalev A."/>
            <person name="Mihova T."/>
            <person name="Mittelman R."/>
            <person name="Mlenga V."/>
            <person name="Montmayeur A."/>
            <person name="Mulrain L."/>
            <person name="Navidi A."/>
            <person name="Naylor J."/>
            <person name="Negash T."/>
            <person name="Nguyen T."/>
            <person name="Nguyen N."/>
            <person name="Nicol R."/>
            <person name="Norbu C."/>
            <person name="Norbu N."/>
            <person name="Novod N."/>
            <person name="O'Neill B."/>
            <person name="Osman S."/>
            <person name="Markiewicz E."/>
            <person name="Oyono O.L."/>
            <person name="Patti C."/>
            <person name="Phunkhang P."/>
            <person name="Pierre F."/>
            <person name="Priest M."/>
            <person name="Raghuraman S."/>
            <person name="Rege F."/>
            <person name="Reyes R."/>
            <person name="Rise C."/>
            <person name="Rogov P."/>
            <person name="Ross K."/>
            <person name="Ryan E."/>
            <person name="Settipalli S."/>
            <person name="Shea T."/>
            <person name="Sherpa N."/>
            <person name="Shi L."/>
            <person name="Shih D."/>
            <person name="Sparrow T."/>
            <person name="Spaulding J."/>
            <person name="Stalker J."/>
            <person name="Stange-Thomann N."/>
            <person name="Stavropoulos S."/>
            <person name="Stone C."/>
            <person name="Strader C."/>
            <person name="Tesfaye S."/>
            <person name="Thomson T."/>
            <person name="Thoulutsang Y."/>
            <person name="Thoulutsang D."/>
            <person name="Topham K."/>
            <person name="Topping I."/>
            <person name="Tsamla T."/>
            <person name="Vassiliev H."/>
            <person name="Vo A."/>
            <person name="Wangchuk T."/>
            <person name="Wangdi T."/>
            <person name="Weiand M."/>
            <person name="Wilkinson J."/>
            <person name="Wilson A."/>
            <person name="Yadav S."/>
            <person name="Young G."/>
            <person name="Yu Q."/>
            <person name="Zembek L."/>
            <person name="Zhong D."/>
            <person name="Zimmer A."/>
            <person name="Zwirko Z."/>
            <person name="Jaffe D.B."/>
            <person name="Alvarez P."/>
            <person name="Brockman W."/>
            <person name="Butler J."/>
            <person name="Chin C."/>
            <person name="Gnerre S."/>
            <person name="Grabherr M."/>
            <person name="Kleber M."/>
            <person name="Mauceli E."/>
            <person name="MacCallum I."/>
        </authorList>
    </citation>
    <scope>NUCLEOTIDE SEQUENCE [LARGE SCALE GENOMIC DNA]</scope>
    <source>
        <strain evidence="2">Tucson 14024-0371.13</strain>
    </source>
</reference>
<dbReference type="EMBL" id="CH902618">
    <property type="protein sequence ID" value="EDV39982.2"/>
    <property type="molecule type" value="Genomic_DNA"/>
</dbReference>